<proteinExistence type="predicted"/>
<reference evidence="1" key="1">
    <citation type="submission" date="2022-11" db="EMBL/GenBank/DDBJ databases">
        <title>Genome Sequence of Boeremia exigua.</title>
        <authorList>
            <person name="Buettner E."/>
        </authorList>
    </citation>
    <scope>NUCLEOTIDE SEQUENCE</scope>
    <source>
        <strain evidence="1">CU02</strain>
    </source>
</reference>
<name>A0ACC2HYM0_9PLEO</name>
<dbReference type="EMBL" id="JAPHNI010000893">
    <property type="protein sequence ID" value="KAJ8107611.1"/>
    <property type="molecule type" value="Genomic_DNA"/>
</dbReference>
<protein>
    <submittedName>
        <fullName evidence="1">Uncharacterized protein</fullName>
    </submittedName>
</protein>
<evidence type="ECO:0000313" key="2">
    <source>
        <dbReference type="Proteomes" id="UP001153331"/>
    </source>
</evidence>
<evidence type="ECO:0000313" key="1">
    <source>
        <dbReference type="EMBL" id="KAJ8107611.1"/>
    </source>
</evidence>
<sequence>MQPGVQASHVRATPKDQIQVYDGLHKLWAGGFALEYGIVDDEGVVRDTHDNDVGVNDVALQRAVAFAAAAVLAGAVALIAFDCADAVAASAASVAHRSGPLATTLNPAWEHDSEARPSAQLSHRIRQLEQKLTARIAGSTRENHSQREGNGSKEMVGSAWRDDDIYAGPPSSYASDPSASTPLCTMQQPNPCRQPRA</sequence>
<dbReference type="Proteomes" id="UP001153331">
    <property type="component" value="Unassembled WGS sequence"/>
</dbReference>
<accession>A0ACC2HYM0</accession>
<keyword evidence="2" id="KW-1185">Reference proteome</keyword>
<gene>
    <name evidence="1" type="ORF">OPT61_g8746</name>
</gene>
<comment type="caution">
    <text evidence="1">The sequence shown here is derived from an EMBL/GenBank/DDBJ whole genome shotgun (WGS) entry which is preliminary data.</text>
</comment>
<organism evidence="1 2">
    <name type="scientific">Boeremia exigua</name>
    <dbReference type="NCBI Taxonomy" id="749465"/>
    <lineage>
        <taxon>Eukaryota</taxon>
        <taxon>Fungi</taxon>
        <taxon>Dikarya</taxon>
        <taxon>Ascomycota</taxon>
        <taxon>Pezizomycotina</taxon>
        <taxon>Dothideomycetes</taxon>
        <taxon>Pleosporomycetidae</taxon>
        <taxon>Pleosporales</taxon>
        <taxon>Pleosporineae</taxon>
        <taxon>Didymellaceae</taxon>
        <taxon>Boeremia</taxon>
    </lineage>
</organism>